<evidence type="ECO:0000256" key="2">
    <source>
        <dbReference type="SAM" id="Phobius"/>
    </source>
</evidence>
<evidence type="ECO:0000313" key="3">
    <source>
        <dbReference type="EMBL" id="VUZ93033.1"/>
    </source>
</evidence>
<gene>
    <name evidence="3" type="ORF">PVP01_0101200</name>
</gene>
<feature type="region of interest" description="Disordered" evidence="1">
    <location>
        <begin position="309"/>
        <end position="329"/>
    </location>
</feature>
<accession>A0A564ZMY9</accession>
<dbReference type="InterPro" id="IPR008780">
    <property type="entry name" value="Plasmodium_Vir"/>
</dbReference>
<sequence length="412" mass="47962">MTHNICSKEYKGEKYIFYDYIDEYKKYENFCSNDGKCDKYRNKCDFSGSYDEGNEVALSNICVKFKYLIDNILNIPPSKRDNKKMAHLAFLNYWLNNQIYKNEANICPKQFYQKMRAKDFYNRSFPILKEEIYYIDEEDIANMNKLFHLYVEYNEIKNLLEFSDTVESFVMQIARHCVSKYKELEVSCGKTRTDVCNTLKTFKEKFERTDLKLNIHEDWINKTLPSLSNDADDEPHDNEVVVHPMPSSVNYLEPLVKPIGNSEESTELATVAIGTSTETEVKTIRNGTDQLTQSESSEKDSSQLVTASLSLTGKTPDETNDNITSDNENKESNFVFDTKKIIGSVISSLGISLIFFMFYKFTSLGSRLFRRGREKKKIRYNLNEQGENYLDTSQYEQIHTDMNSYNIVYNSA</sequence>
<dbReference type="VEuPathDB" id="PlasmoDB:PVW1_010005500"/>
<dbReference type="VEuPathDB" id="PlasmoDB:PVPAM_010014200"/>
<evidence type="ECO:0000256" key="1">
    <source>
        <dbReference type="SAM" id="MobiDB-lite"/>
    </source>
</evidence>
<keyword evidence="2" id="KW-0472">Membrane</keyword>
<dbReference type="Proteomes" id="UP000220605">
    <property type="component" value="Chromosome 1"/>
</dbReference>
<feature type="transmembrane region" description="Helical" evidence="2">
    <location>
        <begin position="341"/>
        <end position="361"/>
    </location>
</feature>
<dbReference type="OrthoDB" id="10312230at2759"/>
<dbReference type="VEuPathDB" id="PlasmoDB:PVP01_0101200"/>
<reference evidence="4" key="1">
    <citation type="submission" date="2016-07" db="EMBL/GenBank/DDBJ databases">
        <authorList>
            <consortium name="Pathogen Informatics"/>
        </authorList>
    </citation>
    <scope>NUCLEOTIDE SEQUENCE [LARGE SCALE GENOMIC DNA]</scope>
</reference>
<protein>
    <submittedName>
        <fullName evidence="3">VIR protein</fullName>
    </submittedName>
</protein>
<dbReference type="Pfam" id="PF05795">
    <property type="entry name" value="Plasmodium_Vir"/>
    <property type="match status" value="1"/>
</dbReference>
<name>A0A564ZMY9_PLAVI</name>
<keyword evidence="2" id="KW-0812">Transmembrane</keyword>
<evidence type="ECO:0000313" key="4">
    <source>
        <dbReference type="Proteomes" id="UP000220605"/>
    </source>
</evidence>
<keyword evidence="2" id="KW-1133">Transmembrane helix</keyword>
<dbReference type="AlphaFoldDB" id="A0A564ZMY9"/>
<proteinExistence type="predicted"/>
<dbReference type="EMBL" id="LT635612">
    <property type="protein sequence ID" value="VUZ93033.1"/>
    <property type="molecule type" value="Genomic_DNA"/>
</dbReference>
<organism evidence="3 4">
    <name type="scientific">Plasmodium vivax</name>
    <name type="common">malaria parasite P. vivax</name>
    <dbReference type="NCBI Taxonomy" id="5855"/>
    <lineage>
        <taxon>Eukaryota</taxon>
        <taxon>Sar</taxon>
        <taxon>Alveolata</taxon>
        <taxon>Apicomplexa</taxon>
        <taxon>Aconoidasida</taxon>
        <taxon>Haemosporida</taxon>
        <taxon>Plasmodiidae</taxon>
        <taxon>Plasmodium</taxon>
        <taxon>Plasmodium (Plasmodium)</taxon>
    </lineage>
</organism>